<accession>A0ABM9M3W7</accession>
<sequence>MSTNPSKNLAPPSWFQRALDVRPTRFDVEVEGCRIACRSWGEPGLPVLVLVHGGGAHSGWWDHIAPFFAATHHVVAPDLSGHGDSETRSRYGLGVWSREVLAVAAAANPSIRPVIVGHSMGGWVTGTAATRDGAKIDGIVVLDSPLRDRAPEADHLRRVGRHEGHLTREAIVSRFRPVPGQEVILPFIANHIAIESVRRKGLHWRWKFDPAIFQGRWVSEGPGEADTMEHIFAQMPCRIAYLRCEYGSIDVDMANRIREMLQLRGPFIELPEAGHHPMLDQPLSLVSTLRALLEMWSIS</sequence>
<dbReference type="EMBL" id="OY726397">
    <property type="protein sequence ID" value="CAJ1509758.1"/>
    <property type="molecule type" value="Genomic_DNA"/>
</dbReference>
<dbReference type="InterPro" id="IPR029058">
    <property type="entry name" value="AB_hydrolase_fold"/>
</dbReference>
<keyword evidence="1 3" id="KW-0378">Hydrolase</keyword>
<dbReference type="InterPro" id="IPR000073">
    <property type="entry name" value="AB_hydrolase_1"/>
</dbReference>
<organism evidence="3 4">
    <name type="scientific">[Mycobacterium] burgundiense</name>
    <dbReference type="NCBI Taxonomy" id="3064286"/>
    <lineage>
        <taxon>Bacteria</taxon>
        <taxon>Bacillati</taxon>
        <taxon>Actinomycetota</taxon>
        <taxon>Actinomycetes</taxon>
        <taxon>Mycobacteriales</taxon>
        <taxon>Mycobacteriaceae</taxon>
        <taxon>Mycolicibacterium</taxon>
    </lineage>
</organism>
<feature type="domain" description="AB hydrolase-1" evidence="2">
    <location>
        <begin position="48"/>
        <end position="282"/>
    </location>
</feature>
<evidence type="ECO:0000313" key="4">
    <source>
        <dbReference type="Proteomes" id="UP001190465"/>
    </source>
</evidence>
<dbReference type="GO" id="GO:0016787">
    <property type="term" value="F:hydrolase activity"/>
    <property type="evidence" value="ECO:0007669"/>
    <property type="project" value="UniProtKB-KW"/>
</dbReference>
<dbReference type="InterPro" id="IPR050266">
    <property type="entry name" value="AB_hydrolase_sf"/>
</dbReference>
<dbReference type="PANTHER" id="PTHR43798">
    <property type="entry name" value="MONOACYLGLYCEROL LIPASE"/>
    <property type="match status" value="1"/>
</dbReference>
<dbReference type="Pfam" id="PF12697">
    <property type="entry name" value="Abhydrolase_6"/>
    <property type="match status" value="1"/>
</dbReference>
<dbReference type="SUPFAM" id="SSF53474">
    <property type="entry name" value="alpha/beta-Hydrolases"/>
    <property type="match status" value="1"/>
</dbReference>
<protein>
    <submittedName>
        <fullName evidence="3">Alpha/beta hydrolase</fullName>
    </submittedName>
</protein>
<reference evidence="3 4" key="1">
    <citation type="submission" date="2023-08" db="EMBL/GenBank/DDBJ databases">
        <authorList>
            <person name="Folkvardsen B D."/>
            <person name="Norman A."/>
        </authorList>
    </citation>
    <scope>NUCLEOTIDE SEQUENCE [LARGE SCALE GENOMIC DNA]</scope>
    <source>
        <strain evidence="3 4">Mu0053</strain>
    </source>
</reference>
<dbReference type="Proteomes" id="UP001190465">
    <property type="component" value="Chromosome"/>
</dbReference>
<evidence type="ECO:0000259" key="2">
    <source>
        <dbReference type="Pfam" id="PF12697"/>
    </source>
</evidence>
<evidence type="ECO:0000256" key="1">
    <source>
        <dbReference type="ARBA" id="ARBA00022801"/>
    </source>
</evidence>
<dbReference type="Gene3D" id="3.40.50.1820">
    <property type="entry name" value="alpha/beta hydrolase"/>
    <property type="match status" value="1"/>
</dbReference>
<dbReference type="PANTHER" id="PTHR43798:SF31">
    <property type="entry name" value="AB HYDROLASE SUPERFAMILY PROTEIN YCLE"/>
    <property type="match status" value="1"/>
</dbReference>
<dbReference type="RefSeq" id="WP_308479596.1">
    <property type="nucleotide sequence ID" value="NZ_OY726397.1"/>
</dbReference>
<name>A0ABM9M3W7_9MYCO</name>
<evidence type="ECO:0000313" key="3">
    <source>
        <dbReference type="EMBL" id="CAJ1509758.1"/>
    </source>
</evidence>
<gene>
    <name evidence="3" type="ORF">MU0053_004291</name>
</gene>
<keyword evidence="4" id="KW-1185">Reference proteome</keyword>
<proteinExistence type="predicted"/>